<dbReference type="Pfam" id="PF00169">
    <property type="entry name" value="PH"/>
    <property type="match status" value="1"/>
</dbReference>
<accession>A0ABM0GZS1</accession>
<protein>
    <submittedName>
        <fullName evidence="4">Uncharacterized protein LOC100373087</fullName>
    </submittedName>
</protein>
<sequence>MKLNEKNVAHFSSCDSPVDREGWLSKRGELNKSFQKRWFVLKGNLLFYFERRGDKEPIGVIILEGSTIELFDGETFTFHITFQGYGTRTYVLQADDNAEMTEWMRAISMANYDYMKSMVEELQKQMDQVTQYDSEANFGIADYGGDEVLGAVGGRSSFGRRTVTGGSAPNVAFNPLFDPLSKPSRATFYVDPGYEQSKVRCLPHPSAPRDVYDQSHTNNDVANRSRRSEFKDVPVIPPRPSRYGISSSVVLDPTKLQHLMQKGSSHSLPKVLSQPTGQSIFHDQEVYIRSFTEMHEEFGMYIVQKINEFRQKKDSADLAARMHRPAPPPPPIDSILGEPFQAAAGSIPPSVEPKTDLLLDFS</sequence>
<evidence type="ECO:0000313" key="3">
    <source>
        <dbReference type="Proteomes" id="UP000694865"/>
    </source>
</evidence>
<dbReference type="CDD" id="cd13288">
    <property type="entry name" value="PH_Ses"/>
    <property type="match status" value="1"/>
</dbReference>
<gene>
    <name evidence="4" type="primary">LOC100373087</name>
</gene>
<dbReference type="PANTHER" id="PTHR22902:SF53">
    <property type="entry name" value="INOSITOL PHOSPHATASE INTERACTING PROTEIN, ISOFORM A"/>
    <property type="match status" value="1"/>
</dbReference>
<reference evidence="4" key="1">
    <citation type="submission" date="2025-08" db="UniProtKB">
        <authorList>
            <consortium name="RefSeq"/>
        </authorList>
    </citation>
    <scope>IDENTIFICATION</scope>
    <source>
        <tissue evidence="4">Testes</tissue>
    </source>
</reference>
<dbReference type="RefSeq" id="XP_002741015.1">
    <property type="nucleotide sequence ID" value="XM_002740969.2"/>
</dbReference>
<feature type="domain" description="PH" evidence="2">
    <location>
        <begin position="17"/>
        <end position="112"/>
    </location>
</feature>
<organism evidence="3 4">
    <name type="scientific">Saccoglossus kowalevskii</name>
    <name type="common">Acorn worm</name>
    <dbReference type="NCBI Taxonomy" id="10224"/>
    <lineage>
        <taxon>Eukaryota</taxon>
        <taxon>Metazoa</taxon>
        <taxon>Hemichordata</taxon>
        <taxon>Enteropneusta</taxon>
        <taxon>Harrimaniidae</taxon>
        <taxon>Saccoglossus</taxon>
    </lineage>
</organism>
<feature type="compositionally biased region" description="Basic and acidic residues" evidence="1">
    <location>
        <begin position="353"/>
        <end position="362"/>
    </location>
</feature>
<dbReference type="PANTHER" id="PTHR22902">
    <property type="entry name" value="SESQUIPEDALIAN"/>
    <property type="match status" value="1"/>
</dbReference>
<dbReference type="Proteomes" id="UP000694865">
    <property type="component" value="Unplaced"/>
</dbReference>
<dbReference type="Gene3D" id="2.30.29.30">
    <property type="entry name" value="Pleckstrin-homology domain (PH domain)/Phosphotyrosine-binding domain (PTB)"/>
    <property type="match status" value="1"/>
</dbReference>
<dbReference type="SUPFAM" id="SSF50729">
    <property type="entry name" value="PH domain-like"/>
    <property type="match status" value="1"/>
</dbReference>
<dbReference type="InterPro" id="IPR001849">
    <property type="entry name" value="PH_domain"/>
</dbReference>
<proteinExistence type="predicted"/>
<dbReference type="PROSITE" id="PS50003">
    <property type="entry name" value="PH_DOMAIN"/>
    <property type="match status" value="1"/>
</dbReference>
<evidence type="ECO:0000256" key="1">
    <source>
        <dbReference type="SAM" id="MobiDB-lite"/>
    </source>
</evidence>
<feature type="region of interest" description="Disordered" evidence="1">
    <location>
        <begin position="343"/>
        <end position="362"/>
    </location>
</feature>
<evidence type="ECO:0000259" key="2">
    <source>
        <dbReference type="PROSITE" id="PS50003"/>
    </source>
</evidence>
<keyword evidence="3" id="KW-1185">Reference proteome</keyword>
<evidence type="ECO:0000313" key="4">
    <source>
        <dbReference type="RefSeq" id="XP_002741015.1"/>
    </source>
</evidence>
<dbReference type="GeneID" id="100373087"/>
<dbReference type="InterPro" id="IPR011993">
    <property type="entry name" value="PH-like_dom_sf"/>
</dbReference>
<dbReference type="SMART" id="SM00233">
    <property type="entry name" value="PH"/>
    <property type="match status" value="1"/>
</dbReference>
<dbReference type="InterPro" id="IPR045188">
    <property type="entry name" value="Boi1/Boi2-like"/>
</dbReference>
<name>A0ABM0GZS1_SACKO</name>